<dbReference type="SUPFAM" id="SSF52087">
    <property type="entry name" value="CRAL/TRIO domain"/>
    <property type="match status" value="1"/>
</dbReference>
<evidence type="ECO:0000313" key="3">
    <source>
        <dbReference type="Proteomes" id="UP001321473"/>
    </source>
</evidence>
<dbReference type="Pfam" id="PF00650">
    <property type="entry name" value="CRAL_TRIO"/>
    <property type="match status" value="1"/>
</dbReference>
<sequence>MLCSLQREGSPQLLHHNEKNGIQTPAEITDAAWKLRRPILNMTSSEEITGTALPDLEHLARTELGETAETKERCLSELRELIKADSSLDWPTDEKFLVKFLRSRKYNVERAFKTIQKYFRVRQSSPELFENLSPSNASYETAVLDNHLVVTSKQRDPQGRAVVMVKLGAWNTDICPVTDLIRAVLIAAERILMDEETQIRGAVGVYNLKGLSIYHLAHVTPFLLRKVAHLAQDCYPVRLKAVYVINHPPICKVLFNALKPFLKSKLLQRFQFLGNDPRTFHGLLPPDCIPAEFGGTHEDFDYSGQHKDVLSKSDYFQYVNSFGFQRK</sequence>
<dbReference type="CDD" id="cd00170">
    <property type="entry name" value="SEC14"/>
    <property type="match status" value="1"/>
</dbReference>
<organism evidence="2 3">
    <name type="scientific">Amblyomma americanum</name>
    <name type="common">Lone star tick</name>
    <dbReference type="NCBI Taxonomy" id="6943"/>
    <lineage>
        <taxon>Eukaryota</taxon>
        <taxon>Metazoa</taxon>
        <taxon>Ecdysozoa</taxon>
        <taxon>Arthropoda</taxon>
        <taxon>Chelicerata</taxon>
        <taxon>Arachnida</taxon>
        <taxon>Acari</taxon>
        <taxon>Parasitiformes</taxon>
        <taxon>Ixodida</taxon>
        <taxon>Ixodoidea</taxon>
        <taxon>Ixodidae</taxon>
        <taxon>Amblyomminae</taxon>
        <taxon>Amblyomma</taxon>
    </lineage>
</organism>
<dbReference type="Proteomes" id="UP001321473">
    <property type="component" value="Unassembled WGS sequence"/>
</dbReference>
<evidence type="ECO:0000259" key="1">
    <source>
        <dbReference type="PROSITE" id="PS50191"/>
    </source>
</evidence>
<gene>
    <name evidence="2" type="ORF">V5799_018470</name>
</gene>
<dbReference type="GO" id="GO:1902936">
    <property type="term" value="F:phosphatidylinositol bisphosphate binding"/>
    <property type="evidence" value="ECO:0007669"/>
    <property type="project" value="TreeGrafter"/>
</dbReference>
<dbReference type="InterPro" id="IPR036865">
    <property type="entry name" value="CRAL-TRIO_dom_sf"/>
</dbReference>
<reference evidence="2 3" key="1">
    <citation type="journal article" date="2023" name="Arcadia Sci">
        <title>De novo assembly of a long-read Amblyomma americanum tick genome.</title>
        <authorList>
            <person name="Chou S."/>
            <person name="Poskanzer K.E."/>
            <person name="Rollins M."/>
            <person name="Thuy-Boun P.S."/>
        </authorList>
    </citation>
    <scope>NUCLEOTIDE SEQUENCE [LARGE SCALE GENOMIC DNA]</scope>
    <source>
        <strain evidence="2">F_SG_1</strain>
        <tissue evidence="2">Salivary glands</tissue>
    </source>
</reference>
<dbReference type="InterPro" id="IPR036273">
    <property type="entry name" value="CRAL/TRIO_N_dom_sf"/>
</dbReference>
<feature type="domain" description="CRAL-TRIO" evidence="1">
    <location>
        <begin position="140"/>
        <end position="301"/>
    </location>
</feature>
<keyword evidence="3" id="KW-1185">Reference proteome</keyword>
<dbReference type="PANTHER" id="PTHR10174:SF130">
    <property type="entry name" value="ALPHA-TOCOPHEROL TRANSFER PROTEIN-LIKE"/>
    <property type="match status" value="1"/>
</dbReference>
<proteinExistence type="predicted"/>
<dbReference type="InterPro" id="IPR001251">
    <property type="entry name" value="CRAL-TRIO_dom"/>
</dbReference>
<protein>
    <recommendedName>
        <fullName evidence="1">CRAL-TRIO domain-containing protein</fullName>
    </recommendedName>
</protein>
<dbReference type="InterPro" id="IPR011074">
    <property type="entry name" value="CRAL/TRIO_N_dom"/>
</dbReference>
<dbReference type="GO" id="GO:0016020">
    <property type="term" value="C:membrane"/>
    <property type="evidence" value="ECO:0007669"/>
    <property type="project" value="TreeGrafter"/>
</dbReference>
<accession>A0AAQ4F0D5</accession>
<dbReference type="SMART" id="SM00516">
    <property type="entry name" value="SEC14"/>
    <property type="match status" value="1"/>
</dbReference>
<comment type="caution">
    <text evidence="2">The sequence shown here is derived from an EMBL/GenBank/DDBJ whole genome shotgun (WGS) entry which is preliminary data.</text>
</comment>
<dbReference type="SMART" id="SM01100">
    <property type="entry name" value="CRAL_TRIO_N"/>
    <property type="match status" value="1"/>
</dbReference>
<dbReference type="EMBL" id="JARKHS020009125">
    <property type="protein sequence ID" value="KAK8780183.1"/>
    <property type="molecule type" value="Genomic_DNA"/>
</dbReference>
<dbReference type="SUPFAM" id="SSF46938">
    <property type="entry name" value="CRAL/TRIO N-terminal domain"/>
    <property type="match status" value="1"/>
</dbReference>
<dbReference type="Gene3D" id="3.40.525.10">
    <property type="entry name" value="CRAL-TRIO lipid binding domain"/>
    <property type="match status" value="1"/>
</dbReference>
<dbReference type="AlphaFoldDB" id="A0AAQ4F0D5"/>
<dbReference type="PRINTS" id="PR00180">
    <property type="entry name" value="CRETINALDHBP"/>
</dbReference>
<evidence type="ECO:0000313" key="2">
    <source>
        <dbReference type="EMBL" id="KAK8780183.1"/>
    </source>
</evidence>
<name>A0AAQ4F0D5_AMBAM</name>
<dbReference type="PANTHER" id="PTHR10174">
    <property type="entry name" value="ALPHA-TOCOPHEROL TRANSFER PROTEIN-RELATED"/>
    <property type="match status" value="1"/>
</dbReference>
<dbReference type="PROSITE" id="PS50191">
    <property type="entry name" value="CRAL_TRIO"/>
    <property type="match status" value="1"/>
</dbReference>
<dbReference type="Gene3D" id="1.10.8.20">
    <property type="entry name" value="N-terminal domain of phosphatidylinositol transfer protein sec14p"/>
    <property type="match status" value="1"/>
</dbReference>